<evidence type="ECO:0000313" key="1">
    <source>
        <dbReference type="EMBL" id="ACV41169.1"/>
    </source>
</evidence>
<name>C7SWF8_9PEZI</name>
<dbReference type="GO" id="GO:0005840">
    <property type="term" value="C:ribosome"/>
    <property type="evidence" value="ECO:0007669"/>
    <property type="project" value="UniProtKB-KW"/>
</dbReference>
<dbReference type="AlphaFoldDB" id="C7SWF8"/>
<reference evidence="1" key="1">
    <citation type="journal article" date="2009" name="Mol. Biol. Evol.">
        <title>Genes within genes: multiple LAGLIDADG homing endonucleases target the ribosomal protein S3 gene encoded within an rnl group I intron of Ophiostoma and related taxa.</title>
        <authorList>
            <person name="Sethuraman J."/>
            <person name="Majer A."/>
            <person name="Friedrich N.C."/>
            <person name="Edgell D.R."/>
            <person name="Hausner G."/>
        </authorList>
    </citation>
    <scope>NUCLEOTIDE SEQUENCE</scope>
    <source>
        <strain evidence="1">WIN</strain>
    </source>
</reference>
<geneLocation type="mitochondrion" evidence="1"/>
<keyword evidence="1" id="KW-0689">Ribosomal protein</keyword>
<dbReference type="EMBL" id="FJ717854">
    <property type="protein sequence ID" value="ACV41169.1"/>
    <property type="molecule type" value="Genomic_DNA"/>
</dbReference>
<gene>
    <name evidence="1" type="primary">rps3</name>
</gene>
<accession>C7SWF8</accession>
<organism evidence="1">
    <name type="scientific">Ceratocystiopsis parva</name>
    <dbReference type="NCBI Taxonomy" id="5168"/>
    <lineage>
        <taxon>Eukaryota</taxon>
        <taxon>Fungi</taxon>
        <taxon>Dikarya</taxon>
        <taxon>Ascomycota</taxon>
        <taxon>Pezizomycotina</taxon>
        <taxon>Sordariomycetes</taxon>
        <taxon>Sordariomycetidae</taxon>
        <taxon>Ophiostomatales</taxon>
        <taxon>Ophiostomataceae</taxon>
        <taxon>Ceratocystiopsis</taxon>
    </lineage>
</organism>
<keyword evidence="1" id="KW-0496">Mitochondrion</keyword>
<protein>
    <submittedName>
        <fullName evidence="1">Ribosomal protein 3</fullName>
    </submittedName>
</protein>
<sequence length="397" mass="46827">MQKNTKFYQNNIFIKNINNKYKLIPMNIKNNFIGENNYFPSDYKEWSNNIYYFNNNNIKNIPAYDLVINKLLKGYFNSYLNPNINFLYSNKRYTSLNKIFISKANIRHTNSKAIITIYVYDREKISLSKFFIKYSYIVLAAIEELKEFVLENNNFFQNRLKSFQDNNELLKLLNFFKSRKLKAWLNELRYKDILIYKLSKLISKFYRKKIEFNIIRLTSIAYNSDILVDVMRKSYKKTGPVRNSMKFLLNPGLIGKIDNTNDRVRATKNVDFNLLANKYQNLNINSIVKDVNINETIKNLYNTKNKNNEDIIFNSIKYKILGGIRIDIKGRLTRRFRADRSVYNTILKGSFRNIDSSYKGLTILGYRGCASSSIDYSMSISKRHVGAFAIKGWISGR</sequence>
<proteinExistence type="predicted"/>
<keyword evidence="1" id="KW-0687">Ribonucleoprotein</keyword>